<dbReference type="EMBL" id="CXST01000006">
    <property type="protein sequence ID" value="CTQ47303.1"/>
    <property type="molecule type" value="Genomic_DNA"/>
</dbReference>
<feature type="compositionally biased region" description="Polar residues" evidence="2">
    <location>
        <begin position="330"/>
        <end position="342"/>
    </location>
</feature>
<feature type="coiled-coil region" evidence="1">
    <location>
        <begin position="350"/>
        <end position="388"/>
    </location>
</feature>
<proteinExistence type="predicted"/>
<dbReference type="Proteomes" id="UP000048926">
    <property type="component" value="Unassembled WGS sequence"/>
</dbReference>
<sequence length="615" mass="70191">MGNTMNRPAFVSHDFDVYNGYTDQSDKTVNPDTLQDLIRYHQDREAYLEDLRRWKEMLEAAKATPTFVIGGTNTTYDDLDFDYHVTDPEEFPTFLNREQDYVLFNDLQQEAFQVVSEANRNAAQAHAAAIEQLKLEDLTRRQALIDAQNFTGEPSNEWLHGVEQDIENGSLSYDRWNATILAETMLALEYERAVSKACQEREGGDLAIPGEGRDPKLQKGLDETFLRRMEALENIRIQQLDMINEDPQGRVDDYVNRGWDRHLHAELREGLQSHLNRERDPQLDRPVERPAVTPSVTEQDHDELEPAAPTPIPEKPFPEVIPTHPVASGPETTQVHEPNAQQPGAASDFLRRLQNTTMGLEETKRALHNRIADQASRLQAEREASEQTHRESFMARLEKAANEQDQDKPDQPARNVPEFKVGSPRQEPDQTQSLEMERPQIQTPKREDPKPYRRPEPVEQPPLKTILPHWIMSQDLQNEYLVRLEEAQQRIKSAMSQKVADALQMLRDRAVQNRNKPAPQEPDNIPGRPSHAAVEQEQVQPQRPSNPVPKNAPGVDTPEQKRPKPHGPFTTKRQSPDVTDGQDKPKKPTSPGRPNFTKTPKRDPSKSVGQDIDLN</sequence>
<organism evidence="3 4">
    <name type="scientific">Roseibium aggregatum</name>
    <dbReference type="NCBI Taxonomy" id="187304"/>
    <lineage>
        <taxon>Bacteria</taxon>
        <taxon>Pseudomonadati</taxon>
        <taxon>Pseudomonadota</taxon>
        <taxon>Alphaproteobacteria</taxon>
        <taxon>Hyphomicrobiales</taxon>
        <taxon>Stappiaceae</taxon>
        <taxon>Roseibium</taxon>
    </lineage>
</organism>
<feature type="compositionally biased region" description="Basic and acidic residues" evidence="2">
    <location>
        <begin position="444"/>
        <end position="457"/>
    </location>
</feature>
<gene>
    <name evidence="3" type="ORF">LAL4801_05765</name>
</gene>
<feature type="region of interest" description="Disordered" evidence="2">
    <location>
        <begin position="505"/>
        <end position="615"/>
    </location>
</feature>
<accession>A0A0M6YCS4</accession>
<feature type="region of interest" description="Disordered" evidence="2">
    <location>
        <begin position="272"/>
        <end position="342"/>
    </location>
</feature>
<feature type="region of interest" description="Disordered" evidence="2">
    <location>
        <begin position="399"/>
        <end position="461"/>
    </location>
</feature>
<evidence type="ECO:0000256" key="2">
    <source>
        <dbReference type="SAM" id="MobiDB-lite"/>
    </source>
</evidence>
<protein>
    <submittedName>
        <fullName evidence="3">Uncharacterized protein</fullName>
    </submittedName>
</protein>
<name>A0A0M6YCS4_9HYPH</name>
<evidence type="ECO:0000256" key="1">
    <source>
        <dbReference type="SAM" id="Coils"/>
    </source>
</evidence>
<keyword evidence="1" id="KW-0175">Coiled coil</keyword>
<evidence type="ECO:0000313" key="4">
    <source>
        <dbReference type="Proteomes" id="UP000048926"/>
    </source>
</evidence>
<feature type="compositionally biased region" description="Basic and acidic residues" evidence="2">
    <location>
        <begin position="399"/>
        <end position="411"/>
    </location>
</feature>
<dbReference type="AlphaFoldDB" id="A0A0M6YCS4"/>
<keyword evidence="4" id="KW-1185">Reference proteome</keyword>
<evidence type="ECO:0000313" key="3">
    <source>
        <dbReference type="EMBL" id="CTQ47303.1"/>
    </source>
</evidence>
<feature type="compositionally biased region" description="Basic and acidic residues" evidence="2">
    <location>
        <begin position="272"/>
        <end position="288"/>
    </location>
</feature>
<reference evidence="4" key="1">
    <citation type="submission" date="2015-07" db="EMBL/GenBank/DDBJ databases">
        <authorList>
            <person name="Rodrigo-Torres Lidia"/>
            <person name="Arahal R.David."/>
        </authorList>
    </citation>
    <scope>NUCLEOTIDE SEQUENCE [LARGE SCALE GENOMIC DNA]</scope>
    <source>
        <strain evidence="4">CECT 4801</strain>
    </source>
</reference>